<gene>
    <name evidence="3" type="ORF">PEVE_00011797</name>
</gene>
<protein>
    <submittedName>
        <fullName evidence="3">Uncharacterized protein</fullName>
    </submittedName>
</protein>
<evidence type="ECO:0000313" key="4">
    <source>
        <dbReference type="Proteomes" id="UP001159427"/>
    </source>
</evidence>
<feature type="region of interest" description="Disordered" evidence="1">
    <location>
        <begin position="62"/>
        <end position="89"/>
    </location>
</feature>
<feature type="signal peptide" evidence="2">
    <location>
        <begin position="1"/>
        <end position="20"/>
    </location>
</feature>
<organism evidence="3 4">
    <name type="scientific">Porites evermanni</name>
    <dbReference type="NCBI Taxonomy" id="104178"/>
    <lineage>
        <taxon>Eukaryota</taxon>
        <taxon>Metazoa</taxon>
        <taxon>Cnidaria</taxon>
        <taxon>Anthozoa</taxon>
        <taxon>Hexacorallia</taxon>
        <taxon>Scleractinia</taxon>
        <taxon>Fungiina</taxon>
        <taxon>Poritidae</taxon>
        <taxon>Porites</taxon>
    </lineage>
</organism>
<reference evidence="3 4" key="1">
    <citation type="submission" date="2022-05" db="EMBL/GenBank/DDBJ databases">
        <authorList>
            <consortium name="Genoscope - CEA"/>
            <person name="William W."/>
        </authorList>
    </citation>
    <scope>NUCLEOTIDE SEQUENCE [LARGE SCALE GENOMIC DNA]</scope>
</reference>
<feature type="chain" id="PRO_5045591591" evidence="2">
    <location>
        <begin position="21"/>
        <end position="89"/>
    </location>
</feature>
<name>A0ABN8M1C6_9CNID</name>
<sequence>PYTFLSFPLLVASSMSSGSGDSSEVTSDDYDDVSCRTGKEKVQFRKFQVHLENIGGDVVVGGQSAQKFRSRKKKGGEDHGLPKPSSNTN</sequence>
<evidence type="ECO:0000313" key="3">
    <source>
        <dbReference type="EMBL" id="CAH3021537.1"/>
    </source>
</evidence>
<dbReference type="EMBL" id="CALNXI010000186">
    <property type="protein sequence ID" value="CAH3021537.1"/>
    <property type="molecule type" value="Genomic_DNA"/>
</dbReference>
<accession>A0ABN8M1C6</accession>
<keyword evidence="4" id="KW-1185">Reference proteome</keyword>
<comment type="caution">
    <text evidence="3">The sequence shown here is derived from an EMBL/GenBank/DDBJ whole genome shotgun (WGS) entry which is preliminary data.</text>
</comment>
<dbReference type="Proteomes" id="UP001159427">
    <property type="component" value="Unassembled WGS sequence"/>
</dbReference>
<evidence type="ECO:0000256" key="2">
    <source>
        <dbReference type="SAM" id="SignalP"/>
    </source>
</evidence>
<keyword evidence="2" id="KW-0732">Signal</keyword>
<feature type="non-terminal residue" evidence="3">
    <location>
        <position position="89"/>
    </location>
</feature>
<proteinExistence type="predicted"/>
<evidence type="ECO:0000256" key="1">
    <source>
        <dbReference type="SAM" id="MobiDB-lite"/>
    </source>
</evidence>
<feature type="non-terminal residue" evidence="3">
    <location>
        <position position="1"/>
    </location>
</feature>